<protein>
    <submittedName>
        <fullName evidence="1">Uncharacterized protein</fullName>
    </submittedName>
</protein>
<comment type="caution">
    <text evidence="1">The sequence shown here is derived from an EMBL/GenBank/DDBJ whole genome shotgun (WGS) entry which is preliminary data.</text>
</comment>
<gene>
    <name evidence="1" type="ORF">PVAP13_9KG564960</name>
</gene>
<proteinExistence type="predicted"/>
<dbReference type="EMBL" id="CM029053">
    <property type="protein sequence ID" value="KAG2555186.1"/>
    <property type="molecule type" value="Genomic_DNA"/>
</dbReference>
<sequence length="105" mass="11171">MRGAPEIIGMPAGSGDMIQPAMHAPPSTKRYRPVLIGLSSASACLPACSGPVKIPYLPEASCLLRRTNRASHCVFAAELCNKHKELKGISTRGNILPSRAVEMLC</sequence>
<keyword evidence="2" id="KW-1185">Reference proteome</keyword>
<dbReference type="AlphaFoldDB" id="A0A8T0P7C3"/>
<accession>A0A8T0P7C3</accession>
<organism evidence="1 2">
    <name type="scientific">Panicum virgatum</name>
    <name type="common">Blackwell switchgrass</name>
    <dbReference type="NCBI Taxonomy" id="38727"/>
    <lineage>
        <taxon>Eukaryota</taxon>
        <taxon>Viridiplantae</taxon>
        <taxon>Streptophyta</taxon>
        <taxon>Embryophyta</taxon>
        <taxon>Tracheophyta</taxon>
        <taxon>Spermatophyta</taxon>
        <taxon>Magnoliopsida</taxon>
        <taxon>Liliopsida</taxon>
        <taxon>Poales</taxon>
        <taxon>Poaceae</taxon>
        <taxon>PACMAD clade</taxon>
        <taxon>Panicoideae</taxon>
        <taxon>Panicodae</taxon>
        <taxon>Paniceae</taxon>
        <taxon>Panicinae</taxon>
        <taxon>Panicum</taxon>
        <taxon>Panicum sect. Hiantes</taxon>
    </lineage>
</organism>
<dbReference type="Proteomes" id="UP000823388">
    <property type="component" value="Chromosome 9K"/>
</dbReference>
<evidence type="ECO:0000313" key="2">
    <source>
        <dbReference type="Proteomes" id="UP000823388"/>
    </source>
</evidence>
<evidence type="ECO:0000313" key="1">
    <source>
        <dbReference type="EMBL" id="KAG2555186.1"/>
    </source>
</evidence>
<name>A0A8T0P7C3_PANVG</name>
<reference evidence="1" key="1">
    <citation type="submission" date="2020-05" db="EMBL/GenBank/DDBJ databases">
        <title>WGS assembly of Panicum virgatum.</title>
        <authorList>
            <person name="Lovell J.T."/>
            <person name="Jenkins J."/>
            <person name="Shu S."/>
            <person name="Juenger T.E."/>
            <person name="Schmutz J."/>
        </authorList>
    </citation>
    <scope>NUCLEOTIDE SEQUENCE</scope>
    <source>
        <strain evidence="1">AP13</strain>
    </source>
</reference>